<evidence type="ECO:0000313" key="7">
    <source>
        <dbReference type="Proteomes" id="UP000030655"/>
    </source>
</evidence>
<dbReference type="STRING" id="1288291.A0A059EXE7"/>
<keyword evidence="3 5" id="KW-0819">tRNA processing</keyword>
<reference evidence="7" key="1">
    <citation type="submission" date="2013-02" db="EMBL/GenBank/DDBJ databases">
        <authorList>
            <consortium name="The Broad Institute Genome Sequencing Platform"/>
            <person name="Cuomo C."/>
            <person name="Becnel J."/>
            <person name="Sanscrainte N."/>
            <person name="Walker B."/>
            <person name="Young S.K."/>
            <person name="Zeng Q."/>
            <person name="Gargeya S."/>
            <person name="Fitzgerald M."/>
            <person name="Haas B."/>
            <person name="Abouelleil A."/>
            <person name="Alvarado L."/>
            <person name="Arachchi H.M."/>
            <person name="Berlin A.M."/>
            <person name="Chapman S.B."/>
            <person name="Dewar J."/>
            <person name="Goldberg J."/>
            <person name="Griggs A."/>
            <person name="Gujja S."/>
            <person name="Hansen M."/>
            <person name="Howarth C."/>
            <person name="Imamovic A."/>
            <person name="Larimer J."/>
            <person name="McCowan C."/>
            <person name="Murphy C."/>
            <person name="Neiman D."/>
            <person name="Pearson M."/>
            <person name="Priest M."/>
            <person name="Roberts A."/>
            <person name="Saif S."/>
            <person name="Shea T."/>
            <person name="Sisk P."/>
            <person name="Sykes S."/>
            <person name="Wortman J."/>
            <person name="Nusbaum C."/>
            <person name="Birren B."/>
        </authorList>
    </citation>
    <scope>NUCLEOTIDE SEQUENCE [LARGE SCALE GENOMIC DNA]</scope>
    <source>
        <strain evidence="7">PRA339</strain>
    </source>
</reference>
<evidence type="ECO:0000256" key="1">
    <source>
        <dbReference type="ARBA" id="ARBA00022490"/>
    </source>
</evidence>
<keyword evidence="4" id="KW-0833">Ubl conjugation pathway</keyword>
<reference evidence="6 7" key="2">
    <citation type="submission" date="2014-03" db="EMBL/GenBank/DDBJ databases">
        <title>The Genome Sequence of Anncaliia algerae insect isolate PRA339.</title>
        <authorList>
            <consortium name="The Broad Institute Genome Sequencing Platform"/>
            <consortium name="The Broad Institute Genome Sequencing Center for Infectious Disease"/>
            <person name="Cuomo C."/>
            <person name="Becnel J."/>
            <person name="Sanscrainte N."/>
            <person name="Walker B."/>
            <person name="Young S.K."/>
            <person name="Zeng Q."/>
            <person name="Gargeya S."/>
            <person name="Fitzgerald M."/>
            <person name="Haas B."/>
            <person name="Abouelleil A."/>
            <person name="Alvarado L."/>
            <person name="Arachchi H.M."/>
            <person name="Berlin A.M."/>
            <person name="Chapman S.B."/>
            <person name="Dewar J."/>
            <person name="Goldberg J."/>
            <person name="Griggs A."/>
            <person name="Gujja S."/>
            <person name="Hansen M."/>
            <person name="Howarth C."/>
            <person name="Imamovic A."/>
            <person name="Larimer J."/>
            <person name="McCowan C."/>
            <person name="Murphy C."/>
            <person name="Neiman D."/>
            <person name="Pearson M."/>
            <person name="Priest M."/>
            <person name="Roberts A."/>
            <person name="Saif S."/>
            <person name="Shea T."/>
            <person name="Sisk P."/>
            <person name="Sykes S."/>
            <person name="Wortman J."/>
            <person name="Nusbaum C."/>
            <person name="Birren B."/>
        </authorList>
    </citation>
    <scope>NUCLEOTIDE SEQUENCE [LARGE SCALE GENOMIC DNA]</scope>
    <source>
        <strain evidence="6 7">PRA339</strain>
    </source>
</reference>
<protein>
    <recommendedName>
        <fullName evidence="5">Ubiquitin-related modifier 1</fullName>
    </recommendedName>
</protein>
<evidence type="ECO:0000313" key="6">
    <source>
        <dbReference type="EMBL" id="KCZ79429.1"/>
    </source>
</evidence>
<dbReference type="Proteomes" id="UP000030655">
    <property type="component" value="Unassembled WGS sequence"/>
</dbReference>
<accession>A0A059EXE7</accession>
<organism evidence="6 7">
    <name type="scientific">Anncaliia algerae PRA339</name>
    <dbReference type="NCBI Taxonomy" id="1288291"/>
    <lineage>
        <taxon>Eukaryota</taxon>
        <taxon>Fungi</taxon>
        <taxon>Fungi incertae sedis</taxon>
        <taxon>Microsporidia</taxon>
        <taxon>Tubulinosematoidea</taxon>
        <taxon>Tubulinosematidae</taxon>
        <taxon>Anncaliia</taxon>
    </lineage>
</organism>
<dbReference type="VEuPathDB" id="MicrosporidiaDB:H312_03180"/>
<dbReference type="OrthoDB" id="10248987at2759"/>
<comment type="similarity">
    <text evidence="5">Belongs to the URM1 family.</text>
</comment>
<dbReference type="InterPro" id="IPR016155">
    <property type="entry name" value="Mopterin_synth/thiamin_S_b"/>
</dbReference>
<dbReference type="GO" id="GO:0005737">
    <property type="term" value="C:cytoplasm"/>
    <property type="evidence" value="ECO:0007669"/>
    <property type="project" value="UniProtKB-SubCell"/>
</dbReference>
<evidence type="ECO:0000256" key="4">
    <source>
        <dbReference type="ARBA" id="ARBA00022786"/>
    </source>
</evidence>
<keyword evidence="1 5" id="KW-0963">Cytoplasm</keyword>
<dbReference type="InterPro" id="IPR012675">
    <property type="entry name" value="Beta-grasp_dom_sf"/>
</dbReference>
<proteinExistence type="inferred from homology"/>
<evidence type="ECO:0000256" key="5">
    <source>
        <dbReference type="RuleBase" id="RU361182"/>
    </source>
</evidence>
<keyword evidence="7" id="KW-1185">Reference proteome</keyword>
<feature type="non-terminal residue" evidence="6">
    <location>
        <position position="1"/>
    </location>
</feature>
<comment type="pathway">
    <text evidence="5">tRNA modification; 5-methoxycarbonylmethyl-2-thiouridine-tRNA biosynthesis.</text>
</comment>
<dbReference type="HOGENOM" id="CLU_148208_1_0_1"/>
<dbReference type="EMBL" id="KK365278">
    <property type="protein sequence ID" value="KCZ79429.1"/>
    <property type="molecule type" value="Genomic_DNA"/>
</dbReference>
<evidence type="ECO:0000256" key="3">
    <source>
        <dbReference type="ARBA" id="ARBA00022694"/>
    </source>
</evidence>
<dbReference type="GO" id="GO:0034227">
    <property type="term" value="P:tRNA thio-modification"/>
    <property type="evidence" value="ECO:0007669"/>
    <property type="project" value="InterPro"/>
</dbReference>
<dbReference type="Pfam" id="PF09138">
    <property type="entry name" value="Urm1"/>
    <property type="match status" value="1"/>
</dbReference>
<dbReference type="PANTHER" id="PTHR14986">
    <property type="entry name" value="RURM1 PROTEIN"/>
    <property type="match status" value="1"/>
</dbReference>
<gene>
    <name evidence="6" type="ORF">H312_03180</name>
</gene>
<dbReference type="Gene3D" id="3.10.20.30">
    <property type="match status" value="1"/>
</dbReference>
<sequence>MEIKFTSGAEEYFPSKIIQLEKSDIEERKIRKIKDIIKYLYEKYPLCREKLFSKELSLCPGMLCCLDECDWELFGGEESDLTENSRILFLSTIHGG</sequence>
<evidence type="ECO:0000256" key="2">
    <source>
        <dbReference type="ARBA" id="ARBA00022499"/>
    </source>
</evidence>
<dbReference type="InterPro" id="IPR015221">
    <property type="entry name" value="Urm1"/>
</dbReference>
<dbReference type="AlphaFoldDB" id="A0A059EXE7"/>
<name>A0A059EXE7_9MICR</name>
<keyword evidence="2" id="KW-1017">Isopeptide bond</keyword>
<dbReference type="UniPathway" id="UPA00988"/>
<dbReference type="SUPFAM" id="SSF54285">
    <property type="entry name" value="MoaD/ThiS"/>
    <property type="match status" value="1"/>
</dbReference>
<comment type="subcellular location">
    <subcellularLocation>
        <location evidence="5">Cytoplasm</location>
    </subcellularLocation>
</comment>